<dbReference type="AlphaFoldDB" id="A0A7L0CCQ6"/>
<organism evidence="1 2">
    <name type="scientific">Spizaetus tyrannus</name>
    <name type="common">black hawk-eagle</name>
    <dbReference type="NCBI Taxonomy" id="252798"/>
    <lineage>
        <taxon>Eukaryota</taxon>
        <taxon>Metazoa</taxon>
        <taxon>Chordata</taxon>
        <taxon>Craniata</taxon>
        <taxon>Vertebrata</taxon>
        <taxon>Euteleostomi</taxon>
        <taxon>Archelosauria</taxon>
        <taxon>Archosauria</taxon>
        <taxon>Dinosauria</taxon>
        <taxon>Saurischia</taxon>
        <taxon>Theropoda</taxon>
        <taxon>Coelurosauria</taxon>
        <taxon>Aves</taxon>
        <taxon>Neognathae</taxon>
        <taxon>Neoaves</taxon>
        <taxon>Telluraves</taxon>
        <taxon>Accipitrimorphae</taxon>
        <taxon>Accipitriformes</taxon>
        <taxon>Accipitridae</taxon>
        <taxon>Accipitrinae</taxon>
        <taxon>Spizaetus</taxon>
    </lineage>
</organism>
<sequence>KDSPLLLEQIEVLQHCIRHLKNENSRLKGAQMRMTLASLPPLQVPKISLLNSRQGEGLGAQALYRKANQLLQAVYHMSATTKVLDMKQIKSGSRSSRAVLEVTLLCSLPPLPPPPPPQDEVMREIVQQRPGASVPTDFGTFPSSSFLKAKREKEEGLVLFGKVTFPCEPGQGQVHRVRLTPELLHQLQRHFMS</sequence>
<keyword evidence="2" id="KW-1185">Reference proteome</keyword>
<reference evidence="1 2" key="1">
    <citation type="submission" date="2019-09" db="EMBL/GenBank/DDBJ databases">
        <title>Bird 10,000 Genomes (B10K) Project - Family phase.</title>
        <authorList>
            <person name="Zhang G."/>
        </authorList>
    </citation>
    <scope>NUCLEOTIDE SEQUENCE [LARGE SCALE GENOMIC DNA]</scope>
    <source>
        <strain evidence="1">B10K-DU-007-42</strain>
        <tissue evidence="1">Muscle</tissue>
    </source>
</reference>
<feature type="non-terminal residue" evidence="1">
    <location>
        <position position="1"/>
    </location>
</feature>
<name>A0A7L0CCQ6_9AVES</name>
<comment type="caution">
    <text evidence="1">The sequence shown here is derived from an EMBL/GenBank/DDBJ whole genome shotgun (WGS) entry which is preliminary data.</text>
</comment>
<accession>A0A7L0CCQ6</accession>
<feature type="non-terminal residue" evidence="1">
    <location>
        <position position="193"/>
    </location>
</feature>
<proteinExistence type="predicted"/>
<dbReference type="Proteomes" id="UP000519115">
    <property type="component" value="Unassembled WGS sequence"/>
</dbReference>
<gene>
    <name evidence="1" type="primary">Dctn1_2</name>
    <name evidence="1" type="ORF">SPITYR_R15161</name>
</gene>
<dbReference type="EMBL" id="VXAF01001158">
    <property type="protein sequence ID" value="NXJ57394.1"/>
    <property type="molecule type" value="Genomic_DNA"/>
</dbReference>
<protein>
    <submittedName>
        <fullName evidence="1">DCTN1 protein</fullName>
    </submittedName>
</protein>
<evidence type="ECO:0000313" key="1">
    <source>
        <dbReference type="EMBL" id="NXJ57394.1"/>
    </source>
</evidence>
<evidence type="ECO:0000313" key="2">
    <source>
        <dbReference type="Proteomes" id="UP000519115"/>
    </source>
</evidence>